<reference evidence="2" key="2">
    <citation type="submission" date="2018-02" db="UniProtKB">
        <authorList>
            <consortium name="EnsemblPlants"/>
        </authorList>
    </citation>
    <scope>IDENTIFICATION</scope>
    <source>
        <strain evidence="2">Williams 82</strain>
    </source>
</reference>
<dbReference type="PaxDb" id="3847-GLYMA06G15700.1"/>
<reference evidence="1" key="3">
    <citation type="submission" date="2018-07" db="EMBL/GenBank/DDBJ databases">
        <title>WGS assembly of Glycine max.</title>
        <authorList>
            <person name="Schmutz J."/>
            <person name="Cannon S."/>
            <person name="Schlueter J."/>
            <person name="Ma J."/>
            <person name="Mitros T."/>
            <person name="Nelson W."/>
            <person name="Hyten D."/>
            <person name="Song Q."/>
            <person name="Thelen J."/>
            <person name="Cheng J."/>
            <person name="Xu D."/>
            <person name="Hellsten U."/>
            <person name="May G."/>
            <person name="Yu Y."/>
            <person name="Sakurai T."/>
            <person name="Umezawa T."/>
            <person name="Bhattacharyya M."/>
            <person name="Sandhu D."/>
            <person name="Valliyodan B."/>
            <person name="Lindquist E."/>
            <person name="Peto M."/>
            <person name="Grant D."/>
            <person name="Shu S."/>
            <person name="Goodstein D."/>
            <person name="Barry K."/>
            <person name="Futrell-Griggs M."/>
            <person name="Abernathy B."/>
            <person name="Du J."/>
            <person name="Tian Z."/>
            <person name="Zhu L."/>
            <person name="Gill N."/>
            <person name="Joshi T."/>
            <person name="Libault M."/>
            <person name="Sethuraman A."/>
            <person name="Zhang X."/>
            <person name="Shinozaki K."/>
            <person name="Nguyen H."/>
            <person name="Wing R."/>
            <person name="Cregan P."/>
            <person name="Specht J."/>
            <person name="Grimwood J."/>
            <person name="Rokhsar D."/>
            <person name="Stacey G."/>
            <person name="Shoemaker R."/>
            <person name="Jackson S."/>
        </authorList>
    </citation>
    <scope>NUCLEOTIDE SEQUENCE</scope>
    <source>
        <tissue evidence="1">Callus</tissue>
    </source>
</reference>
<sequence>MPGNRGFINNFHNEGFLARIMGFPSISFFPSYIERKDSWNLIVFLHQFKILYQPSGKKNINLFYRGPTQ</sequence>
<dbReference type="Gramene" id="KRH53879">
    <property type="protein sequence ID" value="KRH53879"/>
    <property type="gene ID" value="GLYMA_06G152100"/>
</dbReference>
<gene>
    <name evidence="1" type="ORF">GLYMA_06G152100</name>
</gene>
<evidence type="ECO:0000313" key="1">
    <source>
        <dbReference type="EMBL" id="KRH53879.1"/>
    </source>
</evidence>
<accession>K7KV69</accession>
<name>K7KV69_SOYBN</name>
<proteinExistence type="predicted"/>
<dbReference type="EMBL" id="CM000839">
    <property type="protein sequence ID" value="KRH53879.1"/>
    <property type="molecule type" value="Genomic_DNA"/>
</dbReference>
<reference evidence="1 2" key="1">
    <citation type="journal article" date="2010" name="Nature">
        <title>Genome sequence of the palaeopolyploid soybean.</title>
        <authorList>
            <person name="Schmutz J."/>
            <person name="Cannon S.B."/>
            <person name="Schlueter J."/>
            <person name="Ma J."/>
            <person name="Mitros T."/>
            <person name="Nelson W."/>
            <person name="Hyten D.L."/>
            <person name="Song Q."/>
            <person name="Thelen J.J."/>
            <person name="Cheng J."/>
            <person name="Xu D."/>
            <person name="Hellsten U."/>
            <person name="May G.D."/>
            <person name="Yu Y."/>
            <person name="Sakurai T."/>
            <person name="Umezawa T."/>
            <person name="Bhattacharyya M.K."/>
            <person name="Sandhu D."/>
            <person name="Valliyodan B."/>
            <person name="Lindquist E."/>
            <person name="Peto M."/>
            <person name="Grant D."/>
            <person name="Shu S."/>
            <person name="Goodstein D."/>
            <person name="Barry K."/>
            <person name="Futrell-Griggs M."/>
            <person name="Abernathy B."/>
            <person name="Du J."/>
            <person name="Tian Z."/>
            <person name="Zhu L."/>
            <person name="Gill N."/>
            <person name="Joshi T."/>
            <person name="Libault M."/>
            <person name="Sethuraman A."/>
            <person name="Zhang X.-C."/>
            <person name="Shinozaki K."/>
            <person name="Nguyen H.T."/>
            <person name="Wing R.A."/>
            <person name="Cregan P."/>
            <person name="Specht J."/>
            <person name="Grimwood J."/>
            <person name="Rokhsar D."/>
            <person name="Stacey G."/>
            <person name="Shoemaker R.C."/>
            <person name="Jackson S.A."/>
        </authorList>
    </citation>
    <scope>NUCLEOTIDE SEQUENCE [LARGE SCALE GENOMIC DNA]</scope>
    <source>
        <strain evidence="2">cv. Williams 82</strain>
        <tissue evidence="1">Callus</tissue>
    </source>
</reference>
<dbReference type="InParanoid" id="K7KV69"/>
<keyword evidence="3" id="KW-1185">Reference proteome</keyword>
<dbReference type="EnsemblPlants" id="KRH53879">
    <property type="protein sequence ID" value="KRH53879"/>
    <property type="gene ID" value="GLYMA_06G152100"/>
</dbReference>
<dbReference type="HOGENOM" id="CLU_2780920_0_0_1"/>
<organism evidence="2">
    <name type="scientific">Glycine max</name>
    <name type="common">Soybean</name>
    <name type="synonym">Glycine hispida</name>
    <dbReference type="NCBI Taxonomy" id="3847"/>
    <lineage>
        <taxon>Eukaryota</taxon>
        <taxon>Viridiplantae</taxon>
        <taxon>Streptophyta</taxon>
        <taxon>Embryophyta</taxon>
        <taxon>Tracheophyta</taxon>
        <taxon>Spermatophyta</taxon>
        <taxon>Magnoliopsida</taxon>
        <taxon>eudicotyledons</taxon>
        <taxon>Gunneridae</taxon>
        <taxon>Pentapetalae</taxon>
        <taxon>rosids</taxon>
        <taxon>fabids</taxon>
        <taxon>Fabales</taxon>
        <taxon>Fabaceae</taxon>
        <taxon>Papilionoideae</taxon>
        <taxon>50 kb inversion clade</taxon>
        <taxon>NPAAA clade</taxon>
        <taxon>indigoferoid/millettioid clade</taxon>
        <taxon>Phaseoleae</taxon>
        <taxon>Glycine</taxon>
        <taxon>Glycine subgen. Soja</taxon>
    </lineage>
</organism>
<protein>
    <submittedName>
        <fullName evidence="1 2">Uncharacterized protein</fullName>
    </submittedName>
</protein>
<evidence type="ECO:0000313" key="2">
    <source>
        <dbReference type="EnsemblPlants" id="KRH53879"/>
    </source>
</evidence>
<evidence type="ECO:0000313" key="3">
    <source>
        <dbReference type="Proteomes" id="UP000008827"/>
    </source>
</evidence>
<dbReference type="AlphaFoldDB" id="K7KV69"/>
<dbReference type="Proteomes" id="UP000008827">
    <property type="component" value="Chromosome 6"/>
</dbReference>